<sequence>MSKLRKQSKKKIVAGLIGAGAASILFSGLLLYDWKMDKDSADSLESRHELELLEIKKQLVSEQKDSKTGYVIVHDIPAGTLIKDTDVRAVKVPQGQAPVNLISELDEIAGSVTKIELKAGTSLTAAMLYEEEPTPDDLRNREISVISRPSLLNSGDMIDVRIQFPTGQDYIVLSKKKVHDLDGATMWMTLTEAEILTLSSAMVDAYLHKASLYSLTYVEPEFQNRAIPTYPANEEVLTLIESNPNIVDLAEQALSTQLRSSLERALSEPSSSNYMVSESIEEGLARTNDNRTPTWNNALGEQADSGNSLLNSSNDEETIWKDSNTGIGLEGGTE</sequence>
<accession>A0ABW3PS09</accession>
<keyword evidence="2" id="KW-0472">Membrane</keyword>
<reference evidence="5" key="1">
    <citation type="journal article" date="2019" name="Int. J. Syst. Evol. Microbiol.">
        <title>The Global Catalogue of Microorganisms (GCM) 10K type strain sequencing project: providing services to taxonomists for standard genome sequencing and annotation.</title>
        <authorList>
            <consortium name="The Broad Institute Genomics Platform"/>
            <consortium name="The Broad Institute Genome Sequencing Center for Infectious Disease"/>
            <person name="Wu L."/>
            <person name="Ma J."/>
        </authorList>
    </citation>
    <scope>NUCLEOTIDE SEQUENCE [LARGE SCALE GENOMIC DNA]</scope>
    <source>
        <strain evidence="5">CCUG 53519</strain>
    </source>
</reference>
<dbReference type="Proteomes" id="UP001597169">
    <property type="component" value="Unassembled WGS sequence"/>
</dbReference>
<feature type="region of interest" description="Disordered" evidence="1">
    <location>
        <begin position="285"/>
        <end position="334"/>
    </location>
</feature>
<evidence type="ECO:0000313" key="5">
    <source>
        <dbReference type="Proteomes" id="UP001597169"/>
    </source>
</evidence>
<proteinExistence type="predicted"/>
<dbReference type="InterPro" id="IPR013974">
    <property type="entry name" value="SAF"/>
</dbReference>
<dbReference type="RefSeq" id="WP_251581147.1">
    <property type="nucleotide sequence ID" value="NZ_JBHTKX010000001.1"/>
</dbReference>
<evidence type="ECO:0000256" key="2">
    <source>
        <dbReference type="SAM" id="Phobius"/>
    </source>
</evidence>
<comment type="caution">
    <text evidence="4">The sequence shown here is derived from an EMBL/GenBank/DDBJ whole genome shotgun (WGS) entry which is preliminary data.</text>
</comment>
<feature type="domain" description="SAF" evidence="3">
    <location>
        <begin position="67"/>
        <end position="129"/>
    </location>
</feature>
<feature type="transmembrane region" description="Helical" evidence="2">
    <location>
        <begin position="12"/>
        <end position="32"/>
    </location>
</feature>
<evidence type="ECO:0000259" key="3">
    <source>
        <dbReference type="SMART" id="SM00858"/>
    </source>
</evidence>
<keyword evidence="2" id="KW-1133">Transmembrane helix</keyword>
<keyword evidence="2" id="KW-0812">Transmembrane</keyword>
<evidence type="ECO:0000313" key="4">
    <source>
        <dbReference type="EMBL" id="MFD1127205.1"/>
    </source>
</evidence>
<protein>
    <submittedName>
        <fullName evidence="4">SAF domain-containing protein</fullName>
    </submittedName>
</protein>
<dbReference type="EMBL" id="JBHTKX010000001">
    <property type="protein sequence ID" value="MFD1127205.1"/>
    <property type="molecule type" value="Genomic_DNA"/>
</dbReference>
<evidence type="ECO:0000256" key="1">
    <source>
        <dbReference type="SAM" id="MobiDB-lite"/>
    </source>
</evidence>
<feature type="compositionally biased region" description="Polar residues" evidence="1">
    <location>
        <begin position="290"/>
        <end position="299"/>
    </location>
</feature>
<dbReference type="SMART" id="SM00858">
    <property type="entry name" value="SAF"/>
    <property type="match status" value="1"/>
</dbReference>
<dbReference type="CDD" id="cd11614">
    <property type="entry name" value="SAF_CpaB_FlgA_like"/>
    <property type="match status" value="1"/>
</dbReference>
<dbReference type="Pfam" id="PF08666">
    <property type="entry name" value="SAF"/>
    <property type="match status" value="1"/>
</dbReference>
<dbReference type="Gene3D" id="3.90.1210.10">
    <property type="entry name" value="Antifreeze-like/N-acetylneuraminic acid synthase C-terminal domain"/>
    <property type="match status" value="1"/>
</dbReference>
<organism evidence="4 5">
    <name type="scientific">Paenibacillus provencensis</name>
    <dbReference type="NCBI Taxonomy" id="441151"/>
    <lineage>
        <taxon>Bacteria</taxon>
        <taxon>Bacillati</taxon>
        <taxon>Bacillota</taxon>
        <taxon>Bacilli</taxon>
        <taxon>Bacillales</taxon>
        <taxon>Paenibacillaceae</taxon>
        <taxon>Paenibacillus</taxon>
    </lineage>
</organism>
<keyword evidence="5" id="KW-1185">Reference proteome</keyword>
<name>A0ABW3PS09_9BACL</name>
<gene>
    <name evidence="4" type="ORF">ACFQ3J_03340</name>
</gene>